<dbReference type="PRINTS" id="PR01181">
    <property type="entry name" value="DAPDCRBXLASE"/>
</dbReference>
<dbReference type="InterPro" id="IPR001341">
    <property type="entry name" value="Asp_kinase"/>
</dbReference>
<keyword evidence="10" id="KW-0456">Lyase</keyword>
<proteinExistence type="predicted"/>
<dbReference type="InterPro" id="IPR002986">
    <property type="entry name" value="DAP_deCOOHase_LysA"/>
</dbReference>
<evidence type="ECO:0000256" key="13">
    <source>
        <dbReference type="SAM" id="MobiDB-lite"/>
    </source>
</evidence>
<dbReference type="InterPro" id="IPR045865">
    <property type="entry name" value="ACT-like_dom_sf"/>
</dbReference>
<dbReference type="Pfam" id="PF00696">
    <property type="entry name" value="AA_kinase"/>
    <property type="match status" value="1"/>
</dbReference>
<evidence type="ECO:0000256" key="10">
    <source>
        <dbReference type="ARBA" id="ARBA00023239"/>
    </source>
</evidence>
<evidence type="ECO:0000256" key="11">
    <source>
        <dbReference type="PIRSR" id="PIRSR600183-50"/>
    </source>
</evidence>
<dbReference type="EMBL" id="KV020142">
    <property type="protein sequence ID" value="KZV14976.1"/>
    <property type="molecule type" value="Genomic_DNA"/>
</dbReference>
<keyword evidence="4" id="KW-0791">Threonine biosynthesis</keyword>
<feature type="active site" description="Proton donor" evidence="11">
    <location>
        <position position="853"/>
    </location>
</feature>
<evidence type="ECO:0000313" key="17">
    <source>
        <dbReference type="Proteomes" id="UP000250235"/>
    </source>
</evidence>
<evidence type="ECO:0000313" key="16">
    <source>
        <dbReference type="EMBL" id="KZV14976.1"/>
    </source>
</evidence>
<dbReference type="GO" id="GO:0005524">
    <property type="term" value="F:ATP binding"/>
    <property type="evidence" value="ECO:0007669"/>
    <property type="project" value="UniProtKB-KW"/>
</dbReference>
<evidence type="ECO:0000256" key="3">
    <source>
        <dbReference type="ARBA" id="ARBA00022679"/>
    </source>
</evidence>
<dbReference type="Gene3D" id="3.40.1160.10">
    <property type="entry name" value="Acetylglutamate kinase-like"/>
    <property type="match status" value="1"/>
</dbReference>
<feature type="modified residue" description="N6-(pyridoxal phosphate)lysine" evidence="11">
    <location>
        <position position="578"/>
    </location>
</feature>
<dbReference type="GO" id="GO:0009089">
    <property type="term" value="P:lysine biosynthetic process via diaminopimelate"/>
    <property type="evidence" value="ECO:0007669"/>
    <property type="project" value="UniProtKB-UniPathway"/>
</dbReference>
<evidence type="ECO:0000256" key="9">
    <source>
        <dbReference type="ARBA" id="ARBA00022898"/>
    </source>
</evidence>
<dbReference type="InterPro" id="IPR022644">
    <property type="entry name" value="De-COase2_N"/>
</dbReference>
<evidence type="ECO:0000256" key="6">
    <source>
        <dbReference type="ARBA" id="ARBA00022777"/>
    </source>
</evidence>
<organism evidence="16 17">
    <name type="scientific">Dorcoceras hygrometricum</name>
    <dbReference type="NCBI Taxonomy" id="472368"/>
    <lineage>
        <taxon>Eukaryota</taxon>
        <taxon>Viridiplantae</taxon>
        <taxon>Streptophyta</taxon>
        <taxon>Embryophyta</taxon>
        <taxon>Tracheophyta</taxon>
        <taxon>Spermatophyta</taxon>
        <taxon>Magnoliopsida</taxon>
        <taxon>eudicotyledons</taxon>
        <taxon>Gunneridae</taxon>
        <taxon>Pentapetalae</taxon>
        <taxon>asterids</taxon>
        <taxon>lamiids</taxon>
        <taxon>Lamiales</taxon>
        <taxon>Gesneriaceae</taxon>
        <taxon>Didymocarpoideae</taxon>
        <taxon>Trichosporeae</taxon>
        <taxon>Loxocarpinae</taxon>
        <taxon>Dorcoceras</taxon>
    </lineage>
</organism>
<gene>
    <name evidence="16" type="ORF">F511_09445</name>
</gene>
<evidence type="ECO:0000256" key="12">
    <source>
        <dbReference type="RuleBase" id="RU004249"/>
    </source>
</evidence>
<keyword evidence="7" id="KW-0210">Decarboxylase</keyword>
<dbReference type="NCBIfam" id="NF006515">
    <property type="entry name" value="PRK08961.1"/>
    <property type="match status" value="1"/>
</dbReference>
<reference evidence="16 17" key="1">
    <citation type="journal article" date="2015" name="Proc. Natl. Acad. Sci. U.S.A.">
        <title>The resurrection genome of Boea hygrometrica: A blueprint for survival of dehydration.</title>
        <authorList>
            <person name="Xiao L."/>
            <person name="Yang G."/>
            <person name="Zhang L."/>
            <person name="Yang X."/>
            <person name="Zhao S."/>
            <person name="Ji Z."/>
            <person name="Zhou Q."/>
            <person name="Hu M."/>
            <person name="Wang Y."/>
            <person name="Chen M."/>
            <person name="Xu Y."/>
            <person name="Jin H."/>
            <person name="Xiao X."/>
            <person name="Hu G."/>
            <person name="Bao F."/>
            <person name="Hu Y."/>
            <person name="Wan P."/>
            <person name="Li L."/>
            <person name="Deng X."/>
            <person name="Kuang T."/>
            <person name="Xiang C."/>
            <person name="Zhu J.K."/>
            <person name="Oliver M.J."/>
            <person name="He Y."/>
        </authorList>
    </citation>
    <scope>NUCLEOTIDE SEQUENCE [LARGE SCALE GENOMIC DNA]</scope>
    <source>
        <strain evidence="17">cv. XS01</strain>
    </source>
</reference>
<evidence type="ECO:0000256" key="2">
    <source>
        <dbReference type="ARBA" id="ARBA00013059"/>
    </source>
</evidence>
<evidence type="ECO:0000259" key="15">
    <source>
        <dbReference type="Pfam" id="PF02784"/>
    </source>
</evidence>
<keyword evidence="6 16" id="KW-0418">Kinase</keyword>
<dbReference type="UniPathway" id="UPA00050">
    <property type="reaction ID" value="UER00461"/>
</dbReference>
<dbReference type="PANTHER" id="PTHR43727">
    <property type="entry name" value="DIAMINOPIMELATE DECARBOXYLASE"/>
    <property type="match status" value="1"/>
</dbReference>
<keyword evidence="5" id="KW-0547">Nucleotide-binding</keyword>
<keyword evidence="12" id="KW-0028">Amino-acid biosynthesis</keyword>
<dbReference type="PROSITE" id="PS00324">
    <property type="entry name" value="ASPARTOKINASE"/>
    <property type="match status" value="1"/>
</dbReference>
<dbReference type="UniPathway" id="UPA00051">
    <property type="reaction ID" value="UER00462"/>
</dbReference>
<dbReference type="PIRSF" id="PIRSF036459">
    <property type="entry name" value="DAP_dec_asp_kin"/>
    <property type="match status" value="1"/>
</dbReference>
<feature type="compositionally biased region" description="Pro residues" evidence="13">
    <location>
        <begin position="26"/>
        <end position="35"/>
    </location>
</feature>
<dbReference type="Gene3D" id="1.20.120.1320">
    <property type="entry name" value="Aspartokinase, catalytic domain"/>
    <property type="match status" value="1"/>
</dbReference>
<comment type="cofactor">
    <cofactor evidence="1 11">
        <name>pyridoxal 5'-phosphate</name>
        <dbReference type="ChEBI" id="CHEBI:597326"/>
    </cofactor>
</comment>
<dbReference type="PROSITE" id="PS00878">
    <property type="entry name" value="ODR_DC_2_1"/>
    <property type="match status" value="1"/>
</dbReference>
<dbReference type="InterPro" id="IPR036393">
    <property type="entry name" value="AceGlu_kinase-like_sf"/>
</dbReference>
<dbReference type="InterPro" id="IPR029066">
    <property type="entry name" value="PLP-binding_barrel"/>
</dbReference>
<dbReference type="InterPro" id="IPR001048">
    <property type="entry name" value="Asp/Glu/Uridylate_kinase"/>
</dbReference>
<name>A0A2Z7A0G4_9LAMI</name>
<dbReference type="InterPro" id="IPR042199">
    <property type="entry name" value="AsparK_Bifunc_asparK/hSer_DH"/>
</dbReference>
<dbReference type="PANTHER" id="PTHR43727:SF2">
    <property type="entry name" value="GROUP IV DECARBOXYLASE"/>
    <property type="match status" value="1"/>
</dbReference>
<dbReference type="InterPro" id="IPR000183">
    <property type="entry name" value="Orn/DAP/Arg_de-COase"/>
</dbReference>
<dbReference type="InterPro" id="IPR022653">
    <property type="entry name" value="De-COase2_pyr-phos_BS"/>
</dbReference>
<protein>
    <recommendedName>
        <fullName evidence="2">aspartate kinase</fullName>
        <ecNumber evidence="2">2.7.2.4</ecNumber>
    </recommendedName>
</protein>
<comment type="pathway">
    <text evidence="12">Amino-acid biosynthesis; L-methionine biosynthesis via de novo pathway; L-homoserine from L-aspartate: step 1/3.</text>
</comment>
<dbReference type="GO" id="GO:0009088">
    <property type="term" value="P:threonine biosynthetic process"/>
    <property type="evidence" value="ECO:0007669"/>
    <property type="project" value="UniProtKB-UniPathway"/>
</dbReference>
<keyword evidence="3" id="KW-0808">Transferase</keyword>
<dbReference type="InterPro" id="IPR018042">
    <property type="entry name" value="Aspartate_kinase_CS"/>
</dbReference>
<dbReference type="GO" id="GO:0008836">
    <property type="term" value="F:diaminopimelate decarboxylase activity"/>
    <property type="evidence" value="ECO:0007669"/>
    <property type="project" value="InterPro"/>
</dbReference>
<dbReference type="Proteomes" id="UP000250235">
    <property type="component" value="Unassembled WGS sequence"/>
</dbReference>
<dbReference type="SUPFAM" id="SSF50621">
    <property type="entry name" value="Alanine racemase C-terminal domain-like"/>
    <property type="match status" value="1"/>
</dbReference>
<evidence type="ECO:0000256" key="7">
    <source>
        <dbReference type="ARBA" id="ARBA00022793"/>
    </source>
</evidence>
<dbReference type="OrthoDB" id="5034579at2759"/>
<feature type="region of interest" description="Disordered" evidence="13">
    <location>
        <begin position="12"/>
        <end position="35"/>
    </location>
</feature>
<dbReference type="NCBIfam" id="TIGR00657">
    <property type="entry name" value="asp_kinases"/>
    <property type="match status" value="1"/>
</dbReference>
<dbReference type="Pfam" id="PF02784">
    <property type="entry name" value="Orn_Arg_deC_N"/>
    <property type="match status" value="1"/>
</dbReference>
<dbReference type="PRINTS" id="PR01179">
    <property type="entry name" value="ODADCRBXLASE"/>
</dbReference>
<evidence type="ECO:0000259" key="14">
    <source>
        <dbReference type="Pfam" id="PF00696"/>
    </source>
</evidence>
<dbReference type="SUPFAM" id="SSF53633">
    <property type="entry name" value="Carbamate kinase-like"/>
    <property type="match status" value="1"/>
</dbReference>
<evidence type="ECO:0000256" key="8">
    <source>
        <dbReference type="ARBA" id="ARBA00022840"/>
    </source>
</evidence>
<comment type="pathway">
    <text evidence="12">Amino-acid biosynthesis; L-lysine biosynthesis via DAP pathway; (S)-tetrahydrodipicolinate from L-aspartate: step 1/4.</text>
</comment>
<dbReference type="AlphaFoldDB" id="A0A2Z7A0G4"/>
<feature type="domain" description="Aspartate/glutamate/uridylate kinase" evidence="14">
    <location>
        <begin position="43"/>
        <end position="328"/>
    </location>
</feature>
<dbReference type="GO" id="GO:0004072">
    <property type="term" value="F:aspartate kinase activity"/>
    <property type="evidence" value="ECO:0007669"/>
    <property type="project" value="UniProtKB-EC"/>
</dbReference>
<dbReference type="SUPFAM" id="SSF51419">
    <property type="entry name" value="PLP-binding barrel"/>
    <property type="match status" value="1"/>
</dbReference>
<feature type="domain" description="Orn/DAP/Arg decarboxylase 2 N-terminal" evidence="15">
    <location>
        <begin position="557"/>
        <end position="790"/>
    </location>
</feature>
<dbReference type="PROSITE" id="PS00879">
    <property type="entry name" value="ODR_DC_2_2"/>
    <property type="match status" value="1"/>
</dbReference>
<evidence type="ECO:0000256" key="1">
    <source>
        <dbReference type="ARBA" id="ARBA00001933"/>
    </source>
</evidence>
<keyword evidence="17" id="KW-1185">Reference proteome</keyword>
<evidence type="ECO:0000256" key="4">
    <source>
        <dbReference type="ARBA" id="ARBA00022697"/>
    </source>
</evidence>
<keyword evidence="9 11" id="KW-0663">Pyridoxal phosphate</keyword>
<dbReference type="Gene3D" id="3.20.20.10">
    <property type="entry name" value="Alanine racemase"/>
    <property type="match status" value="1"/>
</dbReference>
<dbReference type="UniPathway" id="UPA00034">
    <property type="reaction ID" value="UER00015"/>
</dbReference>
<dbReference type="SUPFAM" id="SSF55021">
    <property type="entry name" value="ACT-like"/>
    <property type="match status" value="2"/>
</dbReference>
<dbReference type="Gene3D" id="2.40.37.10">
    <property type="entry name" value="Lyase, Ornithine Decarboxylase, Chain A, domain 1"/>
    <property type="match status" value="1"/>
</dbReference>
<dbReference type="InterPro" id="IPR022657">
    <property type="entry name" value="De-COase2_CS"/>
</dbReference>
<dbReference type="NCBIfam" id="TIGR01048">
    <property type="entry name" value="lysA"/>
    <property type="match status" value="1"/>
</dbReference>
<evidence type="ECO:0000256" key="5">
    <source>
        <dbReference type="ARBA" id="ARBA00022741"/>
    </source>
</evidence>
<accession>A0A2Z7A0G4</accession>
<comment type="pathway">
    <text evidence="12">Amino-acid biosynthesis; L-threonine biosynthesis; L-threonine from L-aspartate: step 1/5.</text>
</comment>
<dbReference type="InterPro" id="IPR011246">
    <property type="entry name" value="DAP_dec_asp_kin"/>
</dbReference>
<dbReference type="InterPro" id="IPR009006">
    <property type="entry name" value="Ala_racemase/Decarboxylase_C"/>
</dbReference>
<keyword evidence="8" id="KW-0067">ATP-binding</keyword>
<dbReference type="EC" id="2.7.2.4" evidence="2"/>
<sequence length="903" mass="96597">MAHGGTVAFALPQRNTGRIASHQPPKRPVNPNAPAPLPADAPWIVMKFGGTSVATLPRWQNIRELVASRRAEGARVLVVVSALTGITDALKQLCGEGDQGKRKAAAGAIAQRHYDLLAHMQLPLPATLGTRLDELAALAAEGPARLGELAWSALVQAHGELMSSALGAAFLSESGLPTRWLDARDCLAAAALPNQNERTRLLSAMVEARPDPALNARLAAQGEVFITQGFIAREPISNGSGGRTVLLGRGGSDTSASYFGALLKAARVEIWTDVAGMFTANPRQVPGARLLQKLDYEEAQEIASTGAKVLHPRCLSPLREPRVPLLVKDTNRPELEGTVIGPQVREHAPSVKAISARKGITLVSMESVGMWQQVGFLADVFAQFKQHGLSVDLIGSAETNVTVSLDPTENLLDSDAIAALAGDLAKVCRVKVIAPCAAITLVGRGMRSMLHTLSSVLAEFDQLRVHLISQSSNNLNLTFVVDEDVVDDLLPHLHELLIAAGALRTDDSALFGPSWQALYGSGEALAQPSWWRDGERQRLLAIAAEATPRYVYHLPTVRAQARELKSLAAVDRLHYAVKANTHPAILRALAAEGYAFECVSPGELEAVSVAVPASVPLLFTPNFASREDFERGLATRATITLDALHPIEHWGELFRGREIVLRVDLGRGLGHHEKVRTGGSGSKFGLPLEQLDAFLRHADAHGVTVRGLHAHLGSGVLDAGHWGEVFGQLASLAERIGSIAFLNIGGGLGVPSHPGEAKLDIAALDAVLRQVKAAYPHYQLWMEPGRYLVADAGVLLARVTQTKGKGSWRYLGVDTGMNSLIRPALYDAWHEIANLTRLDEPATGLFQVVGPICESGDVLGSDRRLPEPQEGDVILIAQAGAYGKVMSSPYNLRGETEEVVLDA</sequence>
<dbReference type="Gene3D" id="3.30.70.260">
    <property type="match status" value="2"/>
</dbReference>